<keyword evidence="3" id="KW-1185">Reference proteome</keyword>
<dbReference type="InterPro" id="IPR005588">
    <property type="entry name" value="MucB_RseB"/>
</dbReference>
<dbReference type="Gene3D" id="3.30.200.100">
    <property type="entry name" value="MucB/RseB, C-terminal domain"/>
    <property type="match status" value="1"/>
</dbReference>
<dbReference type="GO" id="GO:0045152">
    <property type="term" value="F:antisigma factor binding"/>
    <property type="evidence" value="ECO:0007669"/>
    <property type="project" value="TreeGrafter"/>
</dbReference>
<dbReference type="PANTHER" id="PTHR38782:SF1">
    <property type="entry name" value="SIGMA-E FACTOR REGULATORY PROTEIN RSEB"/>
    <property type="match status" value="1"/>
</dbReference>
<evidence type="ECO:0000313" key="3">
    <source>
        <dbReference type="Proteomes" id="UP000575985"/>
    </source>
</evidence>
<dbReference type="EMBL" id="JACCFO010000001">
    <property type="protein sequence ID" value="NYI97888.1"/>
    <property type="molecule type" value="Genomic_DNA"/>
</dbReference>
<dbReference type="Pfam" id="PF03888">
    <property type="entry name" value="MucB_RseB"/>
    <property type="match status" value="1"/>
</dbReference>
<name>A0A853BR66_9ACTN</name>
<comment type="caution">
    <text evidence="2">The sequence shown here is derived from an EMBL/GenBank/DDBJ whole genome shotgun (WGS) entry which is preliminary data.</text>
</comment>
<protein>
    <submittedName>
        <fullName evidence="2">Sigma-E factor negative regulatory protein RseB</fullName>
    </submittedName>
</protein>
<dbReference type="RefSeq" id="WP_179769141.1">
    <property type="nucleotide sequence ID" value="NZ_JACCFO010000001.1"/>
</dbReference>
<dbReference type="InterPro" id="IPR033434">
    <property type="entry name" value="MucB/RseB_N"/>
</dbReference>
<dbReference type="AlphaFoldDB" id="A0A853BR66"/>
<accession>A0A853BR66</accession>
<organism evidence="2 3">
    <name type="scientific">Streptomonospora nanhaiensis</name>
    <dbReference type="NCBI Taxonomy" id="1323731"/>
    <lineage>
        <taxon>Bacteria</taxon>
        <taxon>Bacillati</taxon>
        <taxon>Actinomycetota</taxon>
        <taxon>Actinomycetes</taxon>
        <taxon>Streptosporangiales</taxon>
        <taxon>Nocardiopsidaceae</taxon>
        <taxon>Streptomonospora</taxon>
    </lineage>
</organism>
<sequence length="347" mass="36393">MSAAGSFPRRGLVPVVLLSLSLVVVVLLTSSHAADAHEVPAPGEDDGLALLRRAARSLGDVSFSGVQRVTTTGAGTRSERLVSVVHRAGEATGYGDVSPAGADLVVGQSPPLTKVDDLMLAELAANYRVTRTGGGVVCGRNAAVLEVLRADGTAAARVWIDQRTALPLRKVVLDDTGAVVHATEFVEVEIGGDPGPLPEDGVEARPWKDELSEGELTALREDGWPLPEHVAWNLRLIRAWSRDDPEGRVVHLAYSDGLSVVSVFVQRGRLPGGSGQSAEAAADTLAQDGAGGAQRVWDSRGFVYTAMGEAPADLLAAAERGFPTDGEPEFWARVMRGFGRLTAAVQG</sequence>
<dbReference type="Gene3D" id="2.50.20.10">
    <property type="entry name" value="Lipoprotein localisation LolA/LolB/LppX"/>
    <property type="match status" value="1"/>
</dbReference>
<gene>
    <name evidence="2" type="ORF">HNR12_004165</name>
</gene>
<dbReference type="PANTHER" id="PTHR38782">
    <property type="match status" value="1"/>
</dbReference>
<proteinExistence type="predicted"/>
<reference evidence="2 3" key="1">
    <citation type="submission" date="2020-07" db="EMBL/GenBank/DDBJ databases">
        <title>Sequencing the genomes of 1000 actinobacteria strains.</title>
        <authorList>
            <person name="Klenk H.-P."/>
        </authorList>
    </citation>
    <scope>NUCLEOTIDE SEQUENCE [LARGE SCALE GENOMIC DNA]</scope>
    <source>
        <strain evidence="2 3">DSM 45927</strain>
    </source>
</reference>
<feature type="domain" description="MucB/RseB N-terminal" evidence="1">
    <location>
        <begin position="120"/>
        <end position="192"/>
    </location>
</feature>
<evidence type="ECO:0000313" key="2">
    <source>
        <dbReference type="EMBL" id="NYI97888.1"/>
    </source>
</evidence>
<evidence type="ECO:0000259" key="1">
    <source>
        <dbReference type="Pfam" id="PF03888"/>
    </source>
</evidence>
<dbReference type="InterPro" id="IPR038484">
    <property type="entry name" value="MucB/RseB_C_sf"/>
</dbReference>
<dbReference type="GO" id="GO:0032885">
    <property type="term" value="P:regulation of polysaccharide biosynthetic process"/>
    <property type="evidence" value="ECO:0007669"/>
    <property type="project" value="TreeGrafter"/>
</dbReference>
<dbReference type="GO" id="GO:0030288">
    <property type="term" value="C:outer membrane-bounded periplasmic space"/>
    <property type="evidence" value="ECO:0007669"/>
    <property type="project" value="TreeGrafter"/>
</dbReference>
<dbReference type="Proteomes" id="UP000575985">
    <property type="component" value="Unassembled WGS sequence"/>
</dbReference>